<accession>A0A8T1XER1</accession>
<reference evidence="3 4" key="1">
    <citation type="submission" date="2020-12" db="EMBL/GenBank/DDBJ databases">
        <title>Concerted genomic and epigenomic changes stabilize Arabidopsis allopolyploids.</title>
        <authorList>
            <person name="Chen Z."/>
        </authorList>
    </citation>
    <scope>NUCLEOTIDE SEQUENCE [LARGE SCALE GENOMIC DNA]</scope>
    <source>
        <strain evidence="3">Allo738</strain>
        <tissue evidence="3">Leaf</tissue>
    </source>
</reference>
<organism evidence="3 4">
    <name type="scientific">Arabidopsis thaliana x Arabidopsis arenosa</name>
    <dbReference type="NCBI Taxonomy" id="1240361"/>
    <lineage>
        <taxon>Eukaryota</taxon>
        <taxon>Viridiplantae</taxon>
        <taxon>Streptophyta</taxon>
        <taxon>Embryophyta</taxon>
        <taxon>Tracheophyta</taxon>
        <taxon>Spermatophyta</taxon>
        <taxon>Magnoliopsida</taxon>
        <taxon>eudicotyledons</taxon>
        <taxon>Gunneridae</taxon>
        <taxon>Pentapetalae</taxon>
        <taxon>rosids</taxon>
        <taxon>malvids</taxon>
        <taxon>Brassicales</taxon>
        <taxon>Brassicaceae</taxon>
        <taxon>Camelineae</taxon>
        <taxon>Arabidopsis</taxon>
    </lineage>
</organism>
<dbReference type="EMBL" id="JAEFBK010000013">
    <property type="protein sequence ID" value="KAG7533023.1"/>
    <property type="molecule type" value="Genomic_DNA"/>
</dbReference>
<dbReference type="GO" id="GO:0016616">
    <property type="term" value="F:oxidoreductase activity, acting on the CH-OH group of donors, NAD or NADP as acceptor"/>
    <property type="evidence" value="ECO:0007669"/>
    <property type="project" value="TreeGrafter"/>
</dbReference>
<keyword evidence="2" id="KW-0560">Oxidoreductase</keyword>
<keyword evidence="1" id="KW-0521">NADP</keyword>
<keyword evidence="4" id="KW-1185">Reference proteome</keyword>
<protein>
    <submittedName>
        <fullName evidence="3">NAD(P)-binding domain superfamily</fullName>
    </submittedName>
</protein>
<evidence type="ECO:0000256" key="1">
    <source>
        <dbReference type="ARBA" id="ARBA00022857"/>
    </source>
</evidence>
<evidence type="ECO:0000313" key="4">
    <source>
        <dbReference type="Proteomes" id="UP000694240"/>
    </source>
</evidence>
<dbReference type="AlphaFoldDB" id="A0A8T1XER1"/>
<dbReference type="InterPro" id="IPR050425">
    <property type="entry name" value="NAD(P)_dehydrat-like"/>
</dbReference>
<dbReference type="PANTHER" id="PTHR10366:SF667">
    <property type="entry name" value="CINNAMOYL-COA REDUCTASE 2"/>
    <property type="match status" value="1"/>
</dbReference>
<evidence type="ECO:0000313" key="3">
    <source>
        <dbReference type="EMBL" id="KAG7533023.1"/>
    </source>
</evidence>
<name>A0A8T1XER1_9BRAS</name>
<comment type="caution">
    <text evidence="3">The sequence shown here is derived from an EMBL/GenBank/DDBJ whole genome shotgun (WGS) entry which is preliminary data.</text>
</comment>
<gene>
    <name evidence="3" type="ORF">ISN45_Aa08g006620</name>
</gene>
<dbReference type="PANTHER" id="PTHR10366">
    <property type="entry name" value="NAD DEPENDENT EPIMERASE/DEHYDRATASE"/>
    <property type="match status" value="1"/>
</dbReference>
<proteinExistence type="predicted"/>
<sequence>MTDDPETMLEPAVNGAKFVIDAAAKAKFKPVVFTSSIGLVYINPNRDPQAIVDENCWSDLDFCKNTKNWYCYGKMVVEQSAWETAKEKGVDLLFNFLAHDDEQYVWESQAGGSFTVTRDTSGEALGRGTKMVLYLKEDQLVTGEEAIKTALGEMDSTKESLLFWKDHSKFLTWLKLESLMLEHLC</sequence>
<dbReference type="Proteomes" id="UP000694240">
    <property type="component" value="Chromosome 13"/>
</dbReference>
<evidence type="ECO:0000256" key="2">
    <source>
        <dbReference type="ARBA" id="ARBA00023002"/>
    </source>
</evidence>